<dbReference type="InterPro" id="IPR011990">
    <property type="entry name" value="TPR-like_helical_dom_sf"/>
</dbReference>
<evidence type="ECO:0000313" key="2">
    <source>
        <dbReference type="Proteomes" id="UP000245379"/>
    </source>
</evidence>
<evidence type="ECO:0008006" key="3">
    <source>
        <dbReference type="Google" id="ProtNLM"/>
    </source>
</evidence>
<gene>
    <name evidence="1" type="ORF">DHW03_10075</name>
</gene>
<dbReference type="SUPFAM" id="SSF48452">
    <property type="entry name" value="TPR-like"/>
    <property type="match status" value="1"/>
</dbReference>
<reference evidence="1 2" key="1">
    <citation type="submission" date="2018-05" db="EMBL/GenBank/DDBJ databases">
        <title>Pedobacter paludis sp. nov., isolated from wetland soil.</title>
        <authorList>
            <person name="Zhang Y."/>
            <person name="Wang G."/>
        </authorList>
    </citation>
    <scope>NUCLEOTIDE SEQUENCE [LARGE SCALE GENOMIC DNA]</scope>
    <source>
        <strain evidence="1 2">KCTC22721</strain>
    </source>
</reference>
<organism evidence="1 2">
    <name type="scientific">Pedobacter yonginense</name>
    <dbReference type="NCBI Taxonomy" id="651869"/>
    <lineage>
        <taxon>Bacteria</taxon>
        <taxon>Pseudomonadati</taxon>
        <taxon>Bacteroidota</taxon>
        <taxon>Sphingobacteriia</taxon>
        <taxon>Sphingobacteriales</taxon>
        <taxon>Sphingobacteriaceae</taxon>
        <taxon>Pedobacter</taxon>
    </lineage>
</organism>
<proteinExistence type="predicted"/>
<name>A0A317ENZ3_9SPHI</name>
<dbReference type="Proteomes" id="UP000245379">
    <property type="component" value="Unassembled WGS sequence"/>
</dbReference>
<sequence length="295" mass="34462">MVIKPLSLSNTQIFPIMKWPLILLLLLTYGAKAQTDLKFDKKLLDCEDKWVVIPTVQDSNYVYGFVYLDNFAGLTFKSEGVFSIKNGNYELRKAKTLKFRILPTKDLVALVPEGKLGVLNISGNPNWLPFFKNKSQSTDRLFSLACTYNLWGEFEKALEYLDKLSFRDDQYPGLYIQRANAQNQILMKKLGKPTRPLLFATEKYCDYYKQTVFDKTNAGRLKEAEETYHESLPQCPNESYKAEMAYYILFQYYKIKNTEKFKNWSMELERWILPTNDLDLKVAKMKSEMVKLQTP</sequence>
<keyword evidence="2" id="KW-1185">Reference proteome</keyword>
<accession>A0A317ENZ3</accession>
<dbReference type="EMBL" id="QGNZ01000002">
    <property type="protein sequence ID" value="PWS27907.1"/>
    <property type="molecule type" value="Genomic_DNA"/>
</dbReference>
<protein>
    <recommendedName>
        <fullName evidence="3">Tetratricopeptide repeat protein</fullName>
    </recommendedName>
</protein>
<evidence type="ECO:0000313" key="1">
    <source>
        <dbReference type="EMBL" id="PWS27907.1"/>
    </source>
</evidence>
<comment type="caution">
    <text evidence="1">The sequence shown here is derived from an EMBL/GenBank/DDBJ whole genome shotgun (WGS) entry which is preliminary data.</text>
</comment>
<dbReference type="AlphaFoldDB" id="A0A317ENZ3"/>
<dbReference type="Gene3D" id="1.25.40.10">
    <property type="entry name" value="Tetratricopeptide repeat domain"/>
    <property type="match status" value="1"/>
</dbReference>